<dbReference type="Pfam" id="PF10002">
    <property type="entry name" value="DUF2243"/>
    <property type="match status" value="1"/>
</dbReference>
<accession>A0A6G8PTA9</accession>
<dbReference type="AlphaFoldDB" id="A0A6G8PTA9"/>
<dbReference type="InterPro" id="IPR018719">
    <property type="entry name" value="DUF2243_membrane"/>
</dbReference>
<evidence type="ECO:0000256" key="1">
    <source>
        <dbReference type="SAM" id="Phobius"/>
    </source>
</evidence>
<reference evidence="2 3" key="1">
    <citation type="submission" date="2019-10" db="EMBL/GenBank/DDBJ databases">
        <title>Rubrobacter sp nov SCSIO 52915 isolated from a deep-sea sediment in the South China Sea.</title>
        <authorList>
            <person name="Chen R.W."/>
        </authorList>
    </citation>
    <scope>NUCLEOTIDE SEQUENCE [LARGE SCALE GENOMIC DNA]</scope>
    <source>
        <strain evidence="2 3">SCSIO 52915</strain>
    </source>
</reference>
<dbReference type="KEGG" id="rmar:GBA65_02505"/>
<feature type="transmembrane region" description="Helical" evidence="1">
    <location>
        <begin position="57"/>
        <end position="77"/>
    </location>
</feature>
<keyword evidence="3" id="KW-1185">Reference proteome</keyword>
<keyword evidence="1" id="KW-0812">Transmembrane</keyword>
<evidence type="ECO:0000313" key="2">
    <source>
        <dbReference type="EMBL" id="QIN77563.1"/>
    </source>
</evidence>
<proteinExistence type="predicted"/>
<dbReference type="Proteomes" id="UP000502706">
    <property type="component" value="Chromosome"/>
</dbReference>
<keyword evidence="1" id="KW-1133">Transmembrane helix</keyword>
<protein>
    <submittedName>
        <fullName evidence="2">DUF2243 domain-containing protein</fullName>
    </submittedName>
</protein>
<keyword evidence="1" id="KW-0472">Membrane</keyword>
<gene>
    <name evidence="2" type="ORF">GBA65_02505</name>
</gene>
<evidence type="ECO:0000313" key="3">
    <source>
        <dbReference type="Proteomes" id="UP000502706"/>
    </source>
</evidence>
<feature type="transmembrane region" description="Helical" evidence="1">
    <location>
        <begin position="7"/>
        <end position="30"/>
    </location>
</feature>
<dbReference type="RefSeq" id="WP_166395243.1">
    <property type="nucleotide sequence ID" value="NZ_CP045121.1"/>
</dbReference>
<feature type="transmembrane region" description="Helical" evidence="1">
    <location>
        <begin position="124"/>
        <end position="144"/>
    </location>
</feature>
<dbReference type="EMBL" id="CP045121">
    <property type="protein sequence ID" value="QIN77563.1"/>
    <property type="molecule type" value="Genomic_DNA"/>
</dbReference>
<sequence>MDLRRFVTAGVILGLGLGGFFDGIVLHQVLQWHHMLTATSPPTSVGSLELNTLWDGLFHVATYAFTIAGVLLLWRAARASDALPPTRTLVGALLMGWGIFNLVEGIVNYHLLGIHHVLDSLPPGLARLALDLAFLALGAAFVLFGRRLIRESEGSVSARPSRVR</sequence>
<feature type="transmembrane region" description="Helical" evidence="1">
    <location>
        <begin position="89"/>
        <end position="112"/>
    </location>
</feature>
<name>A0A6G8PTA9_9ACTN</name>
<organism evidence="2 3">
    <name type="scientific">Rubrobacter marinus</name>
    <dbReference type="NCBI Taxonomy" id="2653852"/>
    <lineage>
        <taxon>Bacteria</taxon>
        <taxon>Bacillati</taxon>
        <taxon>Actinomycetota</taxon>
        <taxon>Rubrobacteria</taxon>
        <taxon>Rubrobacterales</taxon>
        <taxon>Rubrobacteraceae</taxon>
        <taxon>Rubrobacter</taxon>
    </lineage>
</organism>